<accession>A0A0F5FFF4</accession>
<dbReference type="Pfam" id="PF02151">
    <property type="entry name" value="UVR"/>
    <property type="match status" value="1"/>
</dbReference>
<dbReference type="EMBL" id="JZEY01000061">
    <property type="protein sequence ID" value="KKB07513.1"/>
    <property type="molecule type" value="Genomic_DNA"/>
</dbReference>
<keyword evidence="3" id="KW-0227">DNA damage</keyword>
<dbReference type="STRING" id="429727.VE26_12245"/>
<feature type="domain" description="UVR" evidence="5">
    <location>
        <begin position="7"/>
        <end position="42"/>
    </location>
</feature>
<dbReference type="InterPro" id="IPR001943">
    <property type="entry name" value="UVR_dom"/>
</dbReference>
<name>A0A0F5FFF4_9HYPH</name>
<sequence length="103" mass="11276">MSSRSNQARLVALEKQMDEAAANFDFERAAALRDEIARWKGEDAEATTILDDQGNPVEVSVGQAPPGQMGLGSNVPVRQPPKGWKKPKKPDFMTKPIRGRGET</sequence>
<dbReference type="GO" id="GO:0009432">
    <property type="term" value="P:SOS response"/>
    <property type="evidence" value="ECO:0007669"/>
    <property type="project" value="UniProtKB-KW"/>
</dbReference>
<dbReference type="OrthoDB" id="7950773at2"/>
<evidence type="ECO:0000259" key="5">
    <source>
        <dbReference type="PROSITE" id="PS50151"/>
    </source>
</evidence>
<dbReference type="GO" id="GO:0006281">
    <property type="term" value="P:DNA repair"/>
    <property type="evidence" value="ECO:0007669"/>
    <property type="project" value="UniProtKB-KW"/>
</dbReference>
<dbReference type="AlphaFoldDB" id="A0A0F5FFF4"/>
<dbReference type="PATRIC" id="fig|429727.3.peg.2523"/>
<evidence type="ECO:0000313" key="6">
    <source>
        <dbReference type="EMBL" id="KKB07513.1"/>
    </source>
</evidence>
<evidence type="ECO:0000256" key="3">
    <source>
        <dbReference type="ARBA" id="ARBA00023236"/>
    </source>
</evidence>
<feature type="region of interest" description="Disordered" evidence="4">
    <location>
        <begin position="63"/>
        <end position="103"/>
    </location>
</feature>
<dbReference type="Gene3D" id="4.10.860.10">
    <property type="entry name" value="UVR domain"/>
    <property type="match status" value="1"/>
</dbReference>
<evidence type="ECO:0000256" key="1">
    <source>
        <dbReference type="ARBA" id="ARBA00022769"/>
    </source>
</evidence>
<evidence type="ECO:0000256" key="4">
    <source>
        <dbReference type="SAM" id="MobiDB-lite"/>
    </source>
</evidence>
<dbReference type="PROSITE" id="PS50151">
    <property type="entry name" value="UVR"/>
    <property type="match status" value="1"/>
</dbReference>
<evidence type="ECO:0000256" key="2">
    <source>
        <dbReference type="ARBA" id="ARBA00022881"/>
    </source>
</evidence>
<keyword evidence="2" id="KW-0267">Excision nuclease</keyword>
<keyword evidence="7" id="KW-1185">Reference proteome</keyword>
<comment type="caution">
    <text evidence="6">The sequence shown here is derived from an EMBL/GenBank/DDBJ whole genome shotgun (WGS) entry which is preliminary data.</text>
</comment>
<organism evidence="6 7">
    <name type="scientific">Devosia chinhatensis</name>
    <dbReference type="NCBI Taxonomy" id="429727"/>
    <lineage>
        <taxon>Bacteria</taxon>
        <taxon>Pseudomonadati</taxon>
        <taxon>Pseudomonadota</taxon>
        <taxon>Alphaproteobacteria</taxon>
        <taxon>Hyphomicrobiales</taxon>
        <taxon>Devosiaceae</taxon>
        <taxon>Devosia</taxon>
    </lineage>
</organism>
<dbReference type="InterPro" id="IPR036876">
    <property type="entry name" value="UVR_dom_sf"/>
</dbReference>
<reference evidence="6 7" key="1">
    <citation type="submission" date="2015-03" db="EMBL/GenBank/DDBJ databases">
        <authorList>
            <person name="Hassan Y."/>
            <person name="Lepp D."/>
            <person name="Li X.-Z."/>
            <person name="Zhou T."/>
        </authorList>
    </citation>
    <scope>NUCLEOTIDE SEQUENCE [LARGE SCALE GENOMIC DNA]</scope>
    <source>
        <strain evidence="6 7">IPL18</strain>
    </source>
</reference>
<evidence type="ECO:0000313" key="7">
    <source>
        <dbReference type="Proteomes" id="UP000033649"/>
    </source>
</evidence>
<gene>
    <name evidence="6" type="ORF">VE26_12245</name>
</gene>
<dbReference type="GO" id="GO:0004518">
    <property type="term" value="F:nuclease activity"/>
    <property type="evidence" value="ECO:0007669"/>
    <property type="project" value="UniProtKB-KW"/>
</dbReference>
<keyword evidence="1" id="KW-0228">DNA excision</keyword>
<protein>
    <recommendedName>
        <fullName evidence="5">UVR domain-containing protein</fullName>
    </recommendedName>
</protein>
<keyword evidence="3" id="KW-0742">SOS response</keyword>
<keyword evidence="2" id="KW-0234">DNA repair</keyword>
<dbReference type="SUPFAM" id="SSF46600">
    <property type="entry name" value="C-terminal UvrC-binding domain of UvrB"/>
    <property type="match status" value="1"/>
</dbReference>
<dbReference type="Proteomes" id="UP000033649">
    <property type="component" value="Unassembled WGS sequence"/>
</dbReference>
<proteinExistence type="predicted"/>